<dbReference type="PANTHER" id="PTHR30308:SF2">
    <property type="entry name" value="SSRA-BINDING PROTEIN"/>
    <property type="match status" value="1"/>
</dbReference>
<dbReference type="GO" id="GO:0005829">
    <property type="term" value="C:cytosol"/>
    <property type="evidence" value="ECO:0007669"/>
    <property type="project" value="TreeGrafter"/>
</dbReference>
<keyword evidence="1 3" id="KW-0963">Cytoplasm</keyword>
<evidence type="ECO:0000313" key="5">
    <source>
        <dbReference type="EMBL" id="PWR20233.1"/>
    </source>
</evidence>
<evidence type="ECO:0000313" key="6">
    <source>
        <dbReference type="Proteomes" id="UP000245461"/>
    </source>
</evidence>
<dbReference type="InterPro" id="IPR020081">
    <property type="entry name" value="SsrA-bd_prot_CS"/>
</dbReference>
<dbReference type="GO" id="GO:0003723">
    <property type="term" value="F:RNA binding"/>
    <property type="evidence" value="ECO:0007669"/>
    <property type="project" value="UniProtKB-UniRule"/>
</dbReference>
<dbReference type="EMBL" id="QGLE01000010">
    <property type="protein sequence ID" value="PWR20233.1"/>
    <property type="molecule type" value="Genomic_DNA"/>
</dbReference>
<dbReference type="InterPro" id="IPR000037">
    <property type="entry name" value="SsrA-bd_prot"/>
</dbReference>
<dbReference type="GO" id="GO:0070929">
    <property type="term" value="P:trans-translation"/>
    <property type="evidence" value="ECO:0007669"/>
    <property type="project" value="UniProtKB-UniRule"/>
</dbReference>
<proteinExistence type="inferred from homology"/>
<dbReference type="InterPro" id="IPR023620">
    <property type="entry name" value="SmpB"/>
</dbReference>
<evidence type="ECO:0000256" key="2">
    <source>
        <dbReference type="ARBA" id="ARBA00022884"/>
    </source>
</evidence>
<sequence>MAADKKRDEAKKYIAENRKARHNYFIEDRIEAGIILKGSEVKALRGGQTNIGDSYAGANQGAGLWLYNAYIPEYREANRENHEPRRPRQLLLRKREIARLHQEVTRGGMTLVPLAMYFNDRGKAKIELGLAKGKKLHDKRETEKERDWAREKSRVMKANNR</sequence>
<dbReference type="RefSeq" id="WP_109907230.1">
    <property type="nucleotide sequence ID" value="NZ_QGLE01000010.1"/>
</dbReference>
<feature type="compositionally biased region" description="Basic and acidic residues" evidence="4">
    <location>
        <begin position="138"/>
        <end position="154"/>
    </location>
</feature>
<gene>
    <name evidence="3" type="primary">smpB</name>
    <name evidence="5" type="ORF">DKG74_16260</name>
</gene>
<dbReference type="Proteomes" id="UP000245461">
    <property type="component" value="Unassembled WGS sequence"/>
</dbReference>
<dbReference type="Pfam" id="PF01668">
    <property type="entry name" value="SmpB"/>
    <property type="match status" value="1"/>
</dbReference>
<reference evidence="5 6" key="1">
    <citation type="submission" date="2018-05" db="EMBL/GenBank/DDBJ databases">
        <title>Zavarzinia sp. HR-AS.</title>
        <authorList>
            <person name="Lee Y."/>
            <person name="Jeon C.O."/>
        </authorList>
    </citation>
    <scope>NUCLEOTIDE SEQUENCE [LARGE SCALE GENOMIC DNA]</scope>
    <source>
        <strain evidence="5 6">HR-AS</strain>
    </source>
</reference>
<protein>
    <recommendedName>
        <fullName evidence="3">SsrA-binding protein</fullName>
    </recommendedName>
    <alternativeName>
        <fullName evidence="3">Small protein B</fullName>
    </alternativeName>
</protein>
<dbReference type="Gene3D" id="2.40.280.10">
    <property type="match status" value="1"/>
</dbReference>
<evidence type="ECO:0000256" key="4">
    <source>
        <dbReference type="SAM" id="MobiDB-lite"/>
    </source>
</evidence>
<dbReference type="SUPFAM" id="SSF74982">
    <property type="entry name" value="Small protein B (SmpB)"/>
    <property type="match status" value="1"/>
</dbReference>
<dbReference type="AlphaFoldDB" id="A0A317E4A2"/>
<dbReference type="CDD" id="cd09294">
    <property type="entry name" value="SmpB"/>
    <property type="match status" value="1"/>
</dbReference>
<comment type="function">
    <text evidence="3">Required for rescue of stalled ribosomes mediated by trans-translation. Binds to transfer-messenger RNA (tmRNA), required for stable association of tmRNA with ribosomes. tmRNA and SmpB together mimic tRNA shape, replacing the anticodon stem-loop with SmpB. tmRNA is encoded by the ssrA gene; the 2 termini fold to resemble tRNA(Ala) and it encodes a 'tag peptide', a short internal open reading frame. During trans-translation Ala-aminoacylated tmRNA acts like a tRNA, entering the A-site of stalled ribosomes, displacing the stalled mRNA. The ribosome then switches to translate the ORF on the tmRNA; the nascent peptide is terminated with the 'tag peptide' encoded by the tmRNA and targeted for degradation. The ribosome is freed to recommence translation, which seems to be the essential function of trans-translation.</text>
</comment>
<dbReference type="NCBIfam" id="NF003843">
    <property type="entry name" value="PRK05422.1"/>
    <property type="match status" value="1"/>
</dbReference>
<evidence type="ECO:0000256" key="1">
    <source>
        <dbReference type="ARBA" id="ARBA00022490"/>
    </source>
</evidence>
<dbReference type="PANTHER" id="PTHR30308">
    <property type="entry name" value="TMRNA-BINDING COMPONENT OF TRANS-TRANSLATION TAGGING COMPLEX"/>
    <property type="match status" value="1"/>
</dbReference>
<dbReference type="OrthoDB" id="9805462at2"/>
<comment type="subcellular location">
    <subcellularLocation>
        <location evidence="3">Cytoplasm</location>
    </subcellularLocation>
    <text evidence="3">The tmRNA-SmpB complex associates with stalled 70S ribosomes.</text>
</comment>
<organism evidence="5 6">
    <name type="scientific">Zavarzinia aquatilis</name>
    <dbReference type="NCBI Taxonomy" id="2211142"/>
    <lineage>
        <taxon>Bacteria</taxon>
        <taxon>Pseudomonadati</taxon>
        <taxon>Pseudomonadota</taxon>
        <taxon>Alphaproteobacteria</taxon>
        <taxon>Rhodospirillales</taxon>
        <taxon>Zavarziniaceae</taxon>
        <taxon>Zavarzinia</taxon>
    </lineage>
</organism>
<dbReference type="GO" id="GO:0070930">
    <property type="term" value="P:trans-translation-dependent protein tagging"/>
    <property type="evidence" value="ECO:0007669"/>
    <property type="project" value="TreeGrafter"/>
</dbReference>
<comment type="caution">
    <text evidence="5">The sequence shown here is derived from an EMBL/GenBank/DDBJ whole genome shotgun (WGS) entry which is preliminary data.</text>
</comment>
<evidence type="ECO:0000256" key="3">
    <source>
        <dbReference type="HAMAP-Rule" id="MF_00023"/>
    </source>
</evidence>
<keyword evidence="6" id="KW-1185">Reference proteome</keyword>
<dbReference type="HAMAP" id="MF_00023">
    <property type="entry name" value="SmpB"/>
    <property type="match status" value="1"/>
</dbReference>
<feature type="region of interest" description="Disordered" evidence="4">
    <location>
        <begin position="135"/>
        <end position="161"/>
    </location>
</feature>
<accession>A0A317E4A2</accession>
<comment type="similarity">
    <text evidence="3">Belongs to the SmpB family.</text>
</comment>
<name>A0A317E4A2_9PROT</name>
<keyword evidence="2 3" id="KW-0694">RNA-binding</keyword>
<dbReference type="PROSITE" id="PS01317">
    <property type="entry name" value="SSRP"/>
    <property type="match status" value="1"/>
</dbReference>
<dbReference type="NCBIfam" id="TIGR00086">
    <property type="entry name" value="smpB"/>
    <property type="match status" value="1"/>
</dbReference>